<evidence type="ECO:0008006" key="2">
    <source>
        <dbReference type="Google" id="ProtNLM"/>
    </source>
</evidence>
<comment type="caution">
    <text evidence="1">The sequence shown here is derived from an EMBL/GenBank/DDBJ whole genome shotgun (WGS) entry which is preliminary data.</text>
</comment>
<accession>A0A6L2KTK4</accession>
<organism evidence="1">
    <name type="scientific">Tanacetum cinerariifolium</name>
    <name type="common">Dalmatian daisy</name>
    <name type="synonym">Chrysanthemum cinerariifolium</name>
    <dbReference type="NCBI Taxonomy" id="118510"/>
    <lineage>
        <taxon>Eukaryota</taxon>
        <taxon>Viridiplantae</taxon>
        <taxon>Streptophyta</taxon>
        <taxon>Embryophyta</taxon>
        <taxon>Tracheophyta</taxon>
        <taxon>Spermatophyta</taxon>
        <taxon>Magnoliopsida</taxon>
        <taxon>eudicotyledons</taxon>
        <taxon>Gunneridae</taxon>
        <taxon>Pentapetalae</taxon>
        <taxon>asterids</taxon>
        <taxon>campanulids</taxon>
        <taxon>Asterales</taxon>
        <taxon>Asteraceae</taxon>
        <taxon>Asteroideae</taxon>
        <taxon>Anthemideae</taxon>
        <taxon>Anthemidinae</taxon>
        <taxon>Tanacetum</taxon>
    </lineage>
</organism>
<protein>
    <recommendedName>
        <fullName evidence="2">Reverse transcriptase domain-containing protein</fullName>
    </recommendedName>
</protein>
<gene>
    <name evidence="1" type="ORF">Tci_024604</name>
</gene>
<name>A0A6L2KTK4_TANCI</name>
<reference evidence="1" key="1">
    <citation type="journal article" date="2019" name="Sci. Rep.">
        <title>Draft genome of Tanacetum cinerariifolium, the natural source of mosquito coil.</title>
        <authorList>
            <person name="Yamashiro T."/>
            <person name="Shiraishi A."/>
            <person name="Satake H."/>
            <person name="Nakayama K."/>
        </authorList>
    </citation>
    <scope>NUCLEOTIDE SEQUENCE</scope>
</reference>
<dbReference type="EMBL" id="BKCJ010003043">
    <property type="protein sequence ID" value="GEU52626.1"/>
    <property type="molecule type" value="Genomic_DNA"/>
</dbReference>
<evidence type="ECO:0000313" key="1">
    <source>
        <dbReference type="EMBL" id="GEU52626.1"/>
    </source>
</evidence>
<sequence>MFSPNHPTSNTEDAFSSNFPDYTMASPENISPDLLDNLSKYLLASPTILPFHNVQAYNATNKPPIPSPDPITPPVILTPSMVLPPPILFDPPHFFVPEELLPPKKQIHPYLLLQLRYLIYLRSNLVS</sequence>
<proteinExistence type="predicted"/>
<dbReference type="AlphaFoldDB" id="A0A6L2KTK4"/>